<reference evidence="2 3" key="1">
    <citation type="submission" date="2020-03" db="EMBL/GenBank/DDBJ databases">
        <title>Sequencing the genomes of 1000 actinobacteria strains.</title>
        <authorList>
            <person name="Klenk H.-P."/>
        </authorList>
    </citation>
    <scope>NUCLEOTIDE SEQUENCE [LARGE SCALE GENOMIC DNA]</scope>
    <source>
        <strain evidence="2 3">DSM 45490</strain>
    </source>
</reference>
<dbReference type="PANTHER" id="PTHR43689:SF8">
    <property type="entry name" value="ALPHA_BETA-HYDROLASES SUPERFAMILY PROTEIN"/>
    <property type="match status" value="1"/>
</dbReference>
<evidence type="ECO:0000313" key="3">
    <source>
        <dbReference type="Proteomes" id="UP000555407"/>
    </source>
</evidence>
<sequence>MRERERLLQGLPVDERRIDVDGVATVVLEGGSGAPLVLLHGGIECGGAYWAPVIPRLAEQHRLVVPDVPGLGESDPVARLDQPAFNSWLDELLTLTCDQPPIVVAHSLVGTLTAGFAASHGERLQRLVLYGVPGVGPYRMPIGLRTVAVRFALRPSEANMERFERWAFADLDAVRRRNPDWMQAFTTYTRSHARVPHGKRTMRYLVTTCTKQVRAHSDVPTMLIWGAKDRFVPLALAEEAARRLDWPLRVIEDAGHVPHIERPAAFLEEVTRTRR</sequence>
<dbReference type="PANTHER" id="PTHR43689">
    <property type="entry name" value="HYDROLASE"/>
    <property type="match status" value="1"/>
</dbReference>
<dbReference type="Proteomes" id="UP000555407">
    <property type="component" value="Unassembled WGS sequence"/>
</dbReference>
<dbReference type="AlphaFoldDB" id="A0A7X5ZZR5"/>
<dbReference type="InterPro" id="IPR029058">
    <property type="entry name" value="AB_hydrolase_fold"/>
</dbReference>
<dbReference type="EC" id="3.7.1.9" evidence="2"/>
<dbReference type="PRINTS" id="PR00111">
    <property type="entry name" value="ABHYDROLASE"/>
</dbReference>
<accession>A0A7X5ZZR5</accession>
<keyword evidence="2" id="KW-0378">Hydrolase</keyword>
<dbReference type="SUPFAM" id="SSF53474">
    <property type="entry name" value="alpha/beta-Hydrolases"/>
    <property type="match status" value="1"/>
</dbReference>
<dbReference type="GO" id="GO:0018775">
    <property type="term" value="F:2-hydroxymuconate-semialdehyde hydrolase activity"/>
    <property type="evidence" value="ECO:0007669"/>
    <property type="project" value="UniProtKB-EC"/>
</dbReference>
<protein>
    <submittedName>
        <fullName evidence="2">2-hydroxymuconate-semialdehyde hydrolase</fullName>
        <ecNumber evidence="2">3.7.1.9</ecNumber>
    </submittedName>
</protein>
<organism evidence="2 3">
    <name type="scientific">Kribbella shirazensis</name>
    <dbReference type="NCBI Taxonomy" id="1105143"/>
    <lineage>
        <taxon>Bacteria</taxon>
        <taxon>Bacillati</taxon>
        <taxon>Actinomycetota</taxon>
        <taxon>Actinomycetes</taxon>
        <taxon>Propionibacteriales</taxon>
        <taxon>Kribbellaceae</taxon>
        <taxon>Kribbella</taxon>
    </lineage>
</organism>
<comment type="caution">
    <text evidence="2">The sequence shown here is derived from an EMBL/GenBank/DDBJ whole genome shotgun (WGS) entry which is preliminary data.</text>
</comment>
<name>A0A7X5ZZR5_9ACTN</name>
<dbReference type="EMBL" id="JAASRO010000001">
    <property type="protein sequence ID" value="NIK55985.1"/>
    <property type="molecule type" value="Genomic_DNA"/>
</dbReference>
<proteinExistence type="predicted"/>
<dbReference type="InterPro" id="IPR000073">
    <property type="entry name" value="AB_hydrolase_1"/>
</dbReference>
<dbReference type="Gene3D" id="3.40.50.1820">
    <property type="entry name" value="alpha/beta hydrolase"/>
    <property type="match status" value="1"/>
</dbReference>
<evidence type="ECO:0000259" key="1">
    <source>
        <dbReference type="Pfam" id="PF00561"/>
    </source>
</evidence>
<feature type="domain" description="AB hydrolase-1" evidence="1">
    <location>
        <begin position="35"/>
        <end position="263"/>
    </location>
</feature>
<keyword evidence="3" id="KW-1185">Reference proteome</keyword>
<dbReference type="RefSeq" id="WP_337758384.1">
    <property type="nucleotide sequence ID" value="NZ_JAASRO010000001.1"/>
</dbReference>
<evidence type="ECO:0000313" key="2">
    <source>
        <dbReference type="EMBL" id="NIK55985.1"/>
    </source>
</evidence>
<gene>
    <name evidence="2" type="ORF">BJY22_001702</name>
</gene>
<dbReference type="Pfam" id="PF00561">
    <property type="entry name" value="Abhydrolase_1"/>
    <property type="match status" value="1"/>
</dbReference>